<dbReference type="InterPro" id="IPR016137">
    <property type="entry name" value="RGS"/>
</dbReference>
<dbReference type="PRINTS" id="PR01301">
    <property type="entry name" value="RGSPROTEIN"/>
</dbReference>
<dbReference type="Pfam" id="PF00615">
    <property type="entry name" value="RGS"/>
    <property type="match status" value="1"/>
</dbReference>
<feature type="region of interest" description="Disordered" evidence="1">
    <location>
        <begin position="1"/>
        <end position="27"/>
    </location>
</feature>
<feature type="domain" description="RGS" evidence="2">
    <location>
        <begin position="115"/>
        <end position="221"/>
    </location>
</feature>
<protein>
    <recommendedName>
        <fullName evidence="2">RGS domain-containing protein</fullName>
    </recommendedName>
</protein>
<reference evidence="3" key="1">
    <citation type="submission" date="2023-07" db="EMBL/GenBank/DDBJ databases">
        <authorList>
            <person name="Stuckert A."/>
        </authorList>
    </citation>
    <scope>NUCLEOTIDE SEQUENCE</scope>
</reference>
<feature type="region of interest" description="Disordered" evidence="1">
    <location>
        <begin position="225"/>
        <end position="247"/>
    </location>
</feature>
<proteinExistence type="predicted"/>
<keyword evidence="4" id="KW-1185">Reference proteome</keyword>
<comment type="caution">
    <text evidence="3">The sequence shown here is derived from an EMBL/GenBank/DDBJ whole genome shotgun (WGS) entry which is preliminary data.</text>
</comment>
<accession>A0ABN9L5I4</accession>
<dbReference type="PANTHER" id="PTHR10845:SF184">
    <property type="entry name" value="REGULATOR OF G-PROTEIN SIGNALING 4"/>
    <property type="match status" value="1"/>
</dbReference>
<evidence type="ECO:0000256" key="1">
    <source>
        <dbReference type="SAM" id="MobiDB-lite"/>
    </source>
</evidence>
<evidence type="ECO:0000259" key="2">
    <source>
        <dbReference type="PROSITE" id="PS50132"/>
    </source>
</evidence>
<gene>
    <name evidence="3" type="ORF">RIMI_LOCUS4346205</name>
</gene>
<dbReference type="Gene3D" id="1.10.167.10">
    <property type="entry name" value="Regulator of G-protein Signalling 4, domain 2"/>
    <property type="match status" value="1"/>
</dbReference>
<organism evidence="3 4">
    <name type="scientific">Ranitomeya imitator</name>
    <name type="common">mimic poison frog</name>
    <dbReference type="NCBI Taxonomy" id="111125"/>
    <lineage>
        <taxon>Eukaryota</taxon>
        <taxon>Metazoa</taxon>
        <taxon>Chordata</taxon>
        <taxon>Craniata</taxon>
        <taxon>Vertebrata</taxon>
        <taxon>Euteleostomi</taxon>
        <taxon>Amphibia</taxon>
        <taxon>Batrachia</taxon>
        <taxon>Anura</taxon>
        <taxon>Neobatrachia</taxon>
        <taxon>Hyloidea</taxon>
        <taxon>Dendrobatidae</taxon>
        <taxon>Dendrobatinae</taxon>
        <taxon>Ranitomeya</taxon>
    </lineage>
</organism>
<evidence type="ECO:0000313" key="4">
    <source>
        <dbReference type="Proteomes" id="UP001176940"/>
    </source>
</evidence>
<dbReference type="PROSITE" id="PS50132">
    <property type="entry name" value="RGS"/>
    <property type="match status" value="1"/>
</dbReference>
<dbReference type="PANTHER" id="PTHR10845">
    <property type="entry name" value="REGULATOR OF G PROTEIN SIGNALING"/>
    <property type="match status" value="1"/>
</dbReference>
<evidence type="ECO:0000313" key="3">
    <source>
        <dbReference type="EMBL" id="CAJ0930640.1"/>
    </source>
</evidence>
<dbReference type="Gene3D" id="1.10.196.10">
    <property type="match status" value="2"/>
</dbReference>
<dbReference type="InterPro" id="IPR024066">
    <property type="entry name" value="RGS_subdom1/3"/>
</dbReference>
<feature type="compositionally biased region" description="Polar residues" evidence="1">
    <location>
        <begin position="1"/>
        <end position="14"/>
    </location>
</feature>
<feature type="compositionally biased region" description="Polar residues" evidence="1">
    <location>
        <begin position="236"/>
        <end position="247"/>
    </location>
</feature>
<dbReference type="SMART" id="SM00315">
    <property type="entry name" value="RGS"/>
    <property type="match status" value="1"/>
</dbReference>
<dbReference type="SUPFAM" id="SSF48097">
    <property type="entry name" value="Regulator of G-protein signaling, RGS"/>
    <property type="match status" value="1"/>
</dbReference>
<dbReference type="InterPro" id="IPR044926">
    <property type="entry name" value="RGS_subdomain_2"/>
</dbReference>
<dbReference type="Proteomes" id="UP001176940">
    <property type="component" value="Unassembled WGS sequence"/>
</dbReference>
<name>A0ABN9L5I4_9NEOB</name>
<dbReference type="InterPro" id="IPR036305">
    <property type="entry name" value="RGS_sf"/>
</dbReference>
<sequence>MGGSSSRAVTNWTDKSSDTDTKQRNNSVRVWEPDLTAKMCKGLAGVTSFPATCLKSAKDMKHRLGFLLQKTDSCDNGTYVKKDKPGCQRLTQEEVKKWAECLENLINKSMLCLGGTVAFRSFLQSEYSEENLDFWLACENYKKSKSTSKLSSKAQKIYDDFISVEASREVNLDSITREDTIKNIPHPTHSTFDQAQHKIFILMEKDSYRRFLKSHFYLDLSQLTSGGSSKKMKGLSTDSNPFIPQCA</sequence>
<dbReference type="EMBL" id="CAUEEQ010006935">
    <property type="protein sequence ID" value="CAJ0930640.1"/>
    <property type="molecule type" value="Genomic_DNA"/>
</dbReference>